<dbReference type="Gene3D" id="3.30.110.60">
    <property type="entry name" value="YhbY-like"/>
    <property type="match status" value="1"/>
</dbReference>
<dbReference type="InterPro" id="IPR051925">
    <property type="entry name" value="RNA-binding_domain"/>
</dbReference>
<gene>
    <name evidence="4" type="ORF">MTBBW1_2130076</name>
</gene>
<proteinExistence type="predicted"/>
<evidence type="ECO:0000259" key="3">
    <source>
        <dbReference type="PROSITE" id="PS51295"/>
    </source>
</evidence>
<sequence length="108" mass="12352">MILERENIVFLKGAQRKYLRGLAHNYNPAAFVGHKGITDSLINEINDALEACELIKVKFVDFKERKIKSMMALDIAEKTDSHLAGLIGHVAFYYRQHKDQGKRKIVLP</sequence>
<organism evidence="4 5">
    <name type="scientific">Desulfamplus magnetovallimortis</name>
    <dbReference type="NCBI Taxonomy" id="1246637"/>
    <lineage>
        <taxon>Bacteria</taxon>
        <taxon>Pseudomonadati</taxon>
        <taxon>Thermodesulfobacteriota</taxon>
        <taxon>Desulfobacteria</taxon>
        <taxon>Desulfobacterales</taxon>
        <taxon>Desulfobacteraceae</taxon>
        <taxon>Desulfamplus</taxon>
    </lineage>
</organism>
<reference evidence="4 5" key="1">
    <citation type="submission" date="2017-03" db="EMBL/GenBank/DDBJ databases">
        <authorList>
            <person name="Afonso C.L."/>
            <person name="Miller P.J."/>
            <person name="Scott M.A."/>
            <person name="Spackman E."/>
            <person name="Goraichik I."/>
            <person name="Dimitrov K.M."/>
            <person name="Suarez D.L."/>
            <person name="Swayne D.E."/>
        </authorList>
    </citation>
    <scope>NUCLEOTIDE SEQUENCE [LARGE SCALE GENOMIC DNA]</scope>
    <source>
        <strain evidence="4">PRJEB14757</strain>
    </source>
</reference>
<dbReference type="AlphaFoldDB" id="A0A1W1HCF1"/>
<evidence type="ECO:0000256" key="1">
    <source>
        <dbReference type="ARBA" id="ARBA00022884"/>
    </source>
</evidence>
<dbReference type="Pfam" id="PF01985">
    <property type="entry name" value="CRS1_YhbY"/>
    <property type="match status" value="1"/>
</dbReference>
<protein>
    <recommendedName>
        <fullName evidence="3">CRM domain-containing protein</fullName>
    </recommendedName>
</protein>
<accession>A0A1W1HCF1</accession>
<evidence type="ECO:0000313" key="5">
    <source>
        <dbReference type="Proteomes" id="UP000191931"/>
    </source>
</evidence>
<keyword evidence="1 2" id="KW-0694">RNA-binding</keyword>
<dbReference type="SUPFAM" id="SSF75471">
    <property type="entry name" value="YhbY-like"/>
    <property type="match status" value="1"/>
</dbReference>
<dbReference type="Proteomes" id="UP000191931">
    <property type="component" value="Unassembled WGS sequence"/>
</dbReference>
<evidence type="ECO:0000256" key="2">
    <source>
        <dbReference type="PROSITE-ProRule" id="PRU00626"/>
    </source>
</evidence>
<dbReference type="InterPro" id="IPR035920">
    <property type="entry name" value="YhbY-like_sf"/>
</dbReference>
<evidence type="ECO:0000313" key="4">
    <source>
        <dbReference type="EMBL" id="SLM30181.1"/>
    </source>
</evidence>
<dbReference type="STRING" id="1246637.MTBBW1_2130076"/>
<keyword evidence="5" id="KW-1185">Reference proteome</keyword>
<dbReference type="EMBL" id="FWEV01000128">
    <property type="protein sequence ID" value="SLM30181.1"/>
    <property type="molecule type" value="Genomic_DNA"/>
</dbReference>
<dbReference type="GO" id="GO:0003723">
    <property type="term" value="F:RNA binding"/>
    <property type="evidence" value="ECO:0007669"/>
    <property type="project" value="UniProtKB-UniRule"/>
</dbReference>
<dbReference type="InterPro" id="IPR001890">
    <property type="entry name" value="RNA-binding_CRM"/>
</dbReference>
<name>A0A1W1HCF1_9BACT</name>
<dbReference type="PANTHER" id="PTHR40065:SF3">
    <property type="entry name" value="RNA-BINDING PROTEIN YHBY"/>
    <property type="match status" value="1"/>
</dbReference>
<feature type="domain" description="CRM" evidence="3">
    <location>
        <begin position="9"/>
        <end position="106"/>
    </location>
</feature>
<dbReference type="SMART" id="SM01103">
    <property type="entry name" value="CRS1_YhbY"/>
    <property type="match status" value="1"/>
</dbReference>
<dbReference type="PANTHER" id="PTHR40065">
    <property type="entry name" value="RNA-BINDING PROTEIN YHBY"/>
    <property type="match status" value="1"/>
</dbReference>
<dbReference type="PROSITE" id="PS51295">
    <property type="entry name" value="CRM"/>
    <property type="match status" value="1"/>
</dbReference>